<reference evidence="2" key="1">
    <citation type="journal article" date="2024" name="Front. Bioeng. Biotechnol.">
        <title>Genome-scale model development and genomic sequencing of the oleaginous clade Lipomyces.</title>
        <authorList>
            <person name="Czajka J.J."/>
            <person name="Han Y."/>
            <person name="Kim J."/>
            <person name="Mondo S.J."/>
            <person name="Hofstad B.A."/>
            <person name="Robles A."/>
            <person name="Haridas S."/>
            <person name="Riley R."/>
            <person name="LaButti K."/>
            <person name="Pangilinan J."/>
            <person name="Andreopoulos W."/>
            <person name="Lipzen A."/>
            <person name="Yan J."/>
            <person name="Wang M."/>
            <person name="Ng V."/>
            <person name="Grigoriev I.V."/>
            <person name="Spatafora J.W."/>
            <person name="Magnuson J.K."/>
            <person name="Baker S.E."/>
            <person name="Pomraning K.R."/>
        </authorList>
    </citation>
    <scope>NUCLEOTIDE SEQUENCE [LARGE SCALE GENOMIC DNA]</scope>
    <source>
        <strain evidence="2">CBS 10300</strain>
    </source>
</reference>
<proteinExistence type="predicted"/>
<dbReference type="Proteomes" id="UP001489719">
    <property type="component" value="Unassembled WGS sequence"/>
</dbReference>
<organism evidence="1 2">
    <name type="scientific">Lipomyces orientalis</name>
    <dbReference type="NCBI Taxonomy" id="1233043"/>
    <lineage>
        <taxon>Eukaryota</taxon>
        <taxon>Fungi</taxon>
        <taxon>Dikarya</taxon>
        <taxon>Ascomycota</taxon>
        <taxon>Saccharomycotina</taxon>
        <taxon>Lipomycetes</taxon>
        <taxon>Lipomycetales</taxon>
        <taxon>Lipomycetaceae</taxon>
        <taxon>Lipomyces</taxon>
    </lineage>
</organism>
<protein>
    <submittedName>
        <fullName evidence="1">Uncharacterized protein</fullName>
    </submittedName>
</protein>
<name>A0ACC3TTB6_9ASCO</name>
<accession>A0ACC3TTB6</accession>
<gene>
    <name evidence="1" type="ORF">V1517DRAFT_81396</name>
</gene>
<keyword evidence="2" id="KW-1185">Reference proteome</keyword>
<evidence type="ECO:0000313" key="1">
    <source>
        <dbReference type="EMBL" id="KAK9323955.1"/>
    </source>
</evidence>
<dbReference type="EMBL" id="MU970055">
    <property type="protein sequence ID" value="KAK9323955.1"/>
    <property type="molecule type" value="Genomic_DNA"/>
</dbReference>
<sequence>MSWTTIADDLSLTITEPTVTNSATGTASTASDESGWSSGEESTVWVTGTATSLSAEATVITIPSVTMSSPVQTLIIDTTHSSIEASTSSVSTTATYPVVSVSPPASEPTSSATALAGEVVTQTVSYTSTVYNSAFSTPVEVIFFSTVTSTVVQPAETSSTIGATTSSVGEATSLWQSLSVGETSPSTEVLISSTTYVGYSDAIPAETSQTFASVETVQPSAKSFDSPTDSITDVLTTSTTVENVSSTAESQSEWTSGTYAAEASSSQYTAIESTFSNVAPTTSVFIVVPAPSHTDSNEKTTTISNTVGTSAYTVIDATSASSTSLTFVTNPPWSATVSLSSSAASATGPSEVSSCPTDGAPCAVHGELACNGYYWGQCVWGTWVVRQCYTGLMCKTDASYVYCDYPGADTVTSCSAGAPSDLTRRSIPAVAPPPRRYPHMHARRNPFHSPFYNPELGKKYFPHVPVKRQVDPDLIAVIKDTVDVLPLTRYPNMTLTSTSAASTETVVNDRIATGTITYTTTVPTPTVIQQVQFSGTQGYVSSTVSAYSAPATATATISAVASSSTLDGVAVDDTYIIGISTQRLNSTNFVGTLYSAPRTNRPIGKSWNFVFSSSDTIDRVSRGQLTSLGDGRYQVSSIETEEASSYMAIRLTFWGTYAGSSASV</sequence>
<comment type="caution">
    <text evidence="1">The sequence shown here is derived from an EMBL/GenBank/DDBJ whole genome shotgun (WGS) entry which is preliminary data.</text>
</comment>
<evidence type="ECO:0000313" key="2">
    <source>
        <dbReference type="Proteomes" id="UP001489719"/>
    </source>
</evidence>